<proteinExistence type="predicted"/>
<dbReference type="Proteomes" id="UP000234881">
    <property type="component" value="Unassembled WGS sequence"/>
</dbReference>
<evidence type="ECO:0000313" key="7">
    <source>
        <dbReference type="Proteomes" id="UP000234881"/>
    </source>
</evidence>
<evidence type="ECO:0000256" key="4">
    <source>
        <dbReference type="SAM" id="MobiDB-lite"/>
    </source>
</evidence>
<comment type="caution">
    <text evidence="6">The sequence shown here is derived from an EMBL/GenBank/DDBJ whole genome shotgun (WGS) entry which is preliminary data.</text>
</comment>
<keyword evidence="3" id="KW-0804">Transcription</keyword>
<feature type="domain" description="HTH gntR-type" evidence="5">
    <location>
        <begin position="32"/>
        <end position="99"/>
    </location>
</feature>
<dbReference type="GO" id="GO:0003700">
    <property type="term" value="F:DNA-binding transcription factor activity"/>
    <property type="evidence" value="ECO:0007669"/>
    <property type="project" value="InterPro"/>
</dbReference>
<dbReference type="CDD" id="cd07377">
    <property type="entry name" value="WHTH_GntR"/>
    <property type="match status" value="1"/>
</dbReference>
<dbReference type="GO" id="GO:0003677">
    <property type="term" value="F:DNA binding"/>
    <property type="evidence" value="ECO:0007669"/>
    <property type="project" value="UniProtKB-KW"/>
</dbReference>
<gene>
    <name evidence="6" type="ORF">C0081_06675</name>
</gene>
<evidence type="ECO:0000256" key="1">
    <source>
        <dbReference type="ARBA" id="ARBA00023015"/>
    </source>
</evidence>
<sequence length="252" mass="28299">MAEDVLTKPNPRRRAPARPPTGPARFFSESGTTSSEALYCQLHEAIVSMELLPGTPISESHLAAENGVSRTPVREAIKRLAKEKLVETVAKSGTFVGRIPISSLIEASLIRRTLELEMARCATACLTAADIAKLRRCIQQQKHAFRDGEIKIFHQRDEEFHQTISVAAGYEGIWDHIQQVKVQLDRYRQLTLPQAGRIEKTIDEHKAILAAMERGDPSMVAAALEFHLGKLSIDLQILRQKWPNYFIHDIET</sequence>
<dbReference type="Gene3D" id="1.10.10.10">
    <property type="entry name" value="Winged helix-like DNA-binding domain superfamily/Winged helix DNA-binding domain"/>
    <property type="match status" value="1"/>
</dbReference>
<dbReference type="InterPro" id="IPR036388">
    <property type="entry name" value="WH-like_DNA-bd_sf"/>
</dbReference>
<dbReference type="Pfam" id="PF07729">
    <property type="entry name" value="FCD"/>
    <property type="match status" value="1"/>
</dbReference>
<dbReference type="EMBL" id="PKUQ01000012">
    <property type="protein sequence ID" value="PLW77952.1"/>
    <property type="molecule type" value="Genomic_DNA"/>
</dbReference>
<accession>A0A2N5XTV9</accession>
<reference evidence="6 7" key="1">
    <citation type="submission" date="2018-01" db="EMBL/GenBank/DDBJ databases">
        <title>The draft genome sequence of Cohaesibacter sp. H1304.</title>
        <authorList>
            <person name="Wang N.-N."/>
            <person name="Du Z.-J."/>
        </authorList>
    </citation>
    <scope>NUCLEOTIDE SEQUENCE [LARGE SCALE GENOMIC DNA]</scope>
    <source>
        <strain evidence="6 7">H1304</strain>
    </source>
</reference>
<keyword evidence="2" id="KW-0238">DNA-binding</keyword>
<evidence type="ECO:0000313" key="6">
    <source>
        <dbReference type="EMBL" id="PLW77952.1"/>
    </source>
</evidence>
<dbReference type="SUPFAM" id="SSF48008">
    <property type="entry name" value="GntR ligand-binding domain-like"/>
    <property type="match status" value="1"/>
</dbReference>
<dbReference type="SUPFAM" id="SSF46785">
    <property type="entry name" value="Winged helix' DNA-binding domain"/>
    <property type="match status" value="1"/>
</dbReference>
<evidence type="ECO:0000259" key="5">
    <source>
        <dbReference type="PROSITE" id="PS50949"/>
    </source>
</evidence>
<dbReference type="PROSITE" id="PS50949">
    <property type="entry name" value="HTH_GNTR"/>
    <property type="match status" value="1"/>
</dbReference>
<protein>
    <submittedName>
        <fullName evidence="6">GntR family transcriptional regulator</fullName>
    </submittedName>
</protein>
<dbReference type="InterPro" id="IPR000524">
    <property type="entry name" value="Tscrpt_reg_HTH_GntR"/>
</dbReference>
<keyword evidence="1" id="KW-0805">Transcription regulation</keyword>
<dbReference type="InterPro" id="IPR011711">
    <property type="entry name" value="GntR_C"/>
</dbReference>
<feature type="region of interest" description="Disordered" evidence="4">
    <location>
        <begin position="1"/>
        <end position="30"/>
    </location>
</feature>
<dbReference type="OrthoDB" id="9788098at2"/>
<dbReference type="Pfam" id="PF00392">
    <property type="entry name" value="GntR"/>
    <property type="match status" value="1"/>
</dbReference>
<evidence type="ECO:0000256" key="3">
    <source>
        <dbReference type="ARBA" id="ARBA00023163"/>
    </source>
</evidence>
<evidence type="ECO:0000256" key="2">
    <source>
        <dbReference type="ARBA" id="ARBA00023125"/>
    </source>
</evidence>
<keyword evidence="7" id="KW-1185">Reference proteome</keyword>
<dbReference type="SMART" id="SM00345">
    <property type="entry name" value="HTH_GNTR"/>
    <property type="match status" value="1"/>
</dbReference>
<name>A0A2N5XTV9_9HYPH</name>
<dbReference type="RefSeq" id="WP_101533042.1">
    <property type="nucleotide sequence ID" value="NZ_JBFHIU010000074.1"/>
</dbReference>
<dbReference type="Gene3D" id="1.20.120.530">
    <property type="entry name" value="GntR ligand-binding domain-like"/>
    <property type="match status" value="1"/>
</dbReference>
<organism evidence="6 7">
    <name type="scientific">Cohaesibacter celericrescens</name>
    <dbReference type="NCBI Taxonomy" id="2067669"/>
    <lineage>
        <taxon>Bacteria</taxon>
        <taxon>Pseudomonadati</taxon>
        <taxon>Pseudomonadota</taxon>
        <taxon>Alphaproteobacteria</taxon>
        <taxon>Hyphomicrobiales</taxon>
        <taxon>Cohaesibacteraceae</taxon>
    </lineage>
</organism>
<dbReference type="SMART" id="SM00895">
    <property type="entry name" value="FCD"/>
    <property type="match status" value="1"/>
</dbReference>
<dbReference type="PANTHER" id="PTHR43537">
    <property type="entry name" value="TRANSCRIPTIONAL REGULATOR, GNTR FAMILY"/>
    <property type="match status" value="1"/>
</dbReference>
<dbReference type="InterPro" id="IPR008920">
    <property type="entry name" value="TF_FadR/GntR_C"/>
</dbReference>
<dbReference type="PANTHER" id="PTHR43537:SF5">
    <property type="entry name" value="UXU OPERON TRANSCRIPTIONAL REGULATOR"/>
    <property type="match status" value="1"/>
</dbReference>
<dbReference type="AlphaFoldDB" id="A0A2N5XTV9"/>
<dbReference type="InterPro" id="IPR036390">
    <property type="entry name" value="WH_DNA-bd_sf"/>
</dbReference>